<evidence type="ECO:0000313" key="4">
    <source>
        <dbReference type="EMBL" id="RDW20596.1"/>
    </source>
</evidence>
<evidence type="ECO:0000256" key="1">
    <source>
        <dbReference type="SAM" id="MobiDB-lite"/>
    </source>
</evidence>
<evidence type="ECO:0000256" key="2">
    <source>
        <dbReference type="SAM" id="Phobius"/>
    </source>
</evidence>
<proteinExistence type="predicted"/>
<dbReference type="InterPro" id="IPR038144">
    <property type="entry name" value="IPI"/>
</dbReference>
<comment type="caution">
    <text evidence="4">The sequence shown here is derived from an EMBL/GenBank/DDBJ whole genome shotgun (WGS) entry which is preliminary data.</text>
</comment>
<dbReference type="OrthoDB" id="2453194at2"/>
<protein>
    <recommendedName>
        <fullName evidence="3">Intracellular proteinase inhibitor BsuPI domain-containing protein</fullName>
    </recommendedName>
</protein>
<keyword evidence="2" id="KW-0812">Transmembrane</keyword>
<dbReference type="InterPro" id="IPR020481">
    <property type="entry name" value="Intracell_prot_inh_BsuPI"/>
</dbReference>
<accession>A0A3D8PWU2</accession>
<keyword evidence="5" id="KW-1185">Reference proteome</keyword>
<evidence type="ECO:0000259" key="3">
    <source>
        <dbReference type="Pfam" id="PF12690"/>
    </source>
</evidence>
<gene>
    <name evidence="4" type="ORF">CWR45_04995</name>
</gene>
<dbReference type="RefSeq" id="WP_115748708.1">
    <property type="nucleotide sequence ID" value="NZ_PIOD01000005.1"/>
</dbReference>
<name>A0A3D8PWU2_9BACI</name>
<dbReference type="AlphaFoldDB" id="A0A3D8PWU2"/>
<feature type="domain" description="Intracellular proteinase inhibitor BsuPI" evidence="3">
    <location>
        <begin position="79"/>
        <end position="167"/>
    </location>
</feature>
<organism evidence="4 5">
    <name type="scientific">Oceanobacillus chungangensis</name>
    <dbReference type="NCBI Taxonomy" id="1229152"/>
    <lineage>
        <taxon>Bacteria</taxon>
        <taxon>Bacillati</taxon>
        <taxon>Bacillota</taxon>
        <taxon>Bacilli</taxon>
        <taxon>Bacillales</taxon>
        <taxon>Bacillaceae</taxon>
        <taxon>Oceanobacillus</taxon>
    </lineage>
</organism>
<dbReference type="EMBL" id="PIOD01000005">
    <property type="protein sequence ID" value="RDW20596.1"/>
    <property type="molecule type" value="Genomic_DNA"/>
</dbReference>
<evidence type="ECO:0000313" key="5">
    <source>
        <dbReference type="Proteomes" id="UP000256520"/>
    </source>
</evidence>
<sequence>MKKSGGIALTIIIILGLIAITYVLVNQSNEQDTTDVNDESDQAEQDNNEEQNEGDELVDQQIVKADNGLTFQLSEAGAADNGKAFNYTVTNDGTKEIKLSFTTSQRYEYELRNITEGTTAKYSDGRAFMQVLGDTKLAPGESVSYDINLPTLKPAEYKLTVYLVAKDISEYSVSQSFVIEE</sequence>
<keyword evidence="2" id="KW-1133">Transmembrane helix</keyword>
<keyword evidence="2" id="KW-0472">Membrane</keyword>
<dbReference type="Pfam" id="PF12690">
    <property type="entry name" value="BsuPI"/>
    <property type="match status" value="1"/>
</dbReference>
<reference evidence="5" key="1">
    <citation type="submission" date="2017-11" db="EMBL/GenBank/DDBJ databases">
        <authorList>
            <person name="Zhu W."/>
        </authorList>
    </citation>
    <scope>NUCLEOTIDE SEQUENCE [LARGE SCALE GENOMIC DNA]</scope>
    <source>
        <strain evidence="5">CAU 1051</strain>
    </source>
</reference>
<feature type="region of interest" description="Disordered" evidence="1">
    <location>
        <begin position="32"/>
        <end position="56"/>
    </location>
</feature>
<dbReference type="Proteomes" id="UP000256520">
    <property type="component" value="Unassembled WGS sequence"/>
</dbReference>
<feature type="transmembrane region" description="Helical" evidence="2">
    <location>
        <begin position="7"/>
        <end position="25"/>
    </location>
</feature>
<dbReference type="Gene3D" id="2.60.40.2360">
    <property type="entry name" value="Intracellular proteinase inhibitor BsuPI"/>
    <property type="match status" value="1"/>
</dbReference>